<dbReference type="InterPro" id="IPR009739">
    <property type="entry name" value="LprI-like_N"/>
</dbReference>
<dbReference type="Pfam" id="PF07007">
    <property type="entry name" value="LprI"/>
    <property type="match status" value="1"/>
</dbReference>
<evidence type="ECO:0000259" key="2">
    <source>
        <dbReference type="Pfam" id="PF07007"/>
    </source>
</evidence>
<dbReference type="Gene3D" id="1.20.1270.180">
    <property type="match status" value="1"/>
</dbReference>
<evidence type="ECO:0000313" key="4">
    <source>
        <dbReference type="Proteomes" id="UP001431019"/>
    </source>
</evidence>
<feature type="domain" description="Lysozyme inhibitor LprI-like N-terminal" evidence="2">
    <location>
        <begin position="46"/>
        <end position="127"/>
    </location>
</feature>
<proteinExistence type="predicted"/>
<accession>A0ABS8JWN9</accession>
<name>A0ABS8JWN9_9BURK</name>
<feature type="signal peptide" evidence="1">
    <location>
        <begin position="1"/>
        <end position="19"/>
    </location>
</feature>
<dbReference type="EMBL" id="JAJITD010000008">
    <property type="protein sequence ID" value="MCC8394294.1"/>
    <property type="molecule type" value="Genomic_DNA"/>
</dbReference>
<evidence type="ECO:0000256" key="1">
    <source>
        <dbReference type="SAM" id="SignalP"/>
    </source>
</evidence>
<gene>
    <name evidence="3" type="ORF">LJ656_16990</name>
</gene>
<organism evidence="3 4">
    <name type="scientific">Paraburkholderia sejongensis</name>
    <dbReference type="NCBI Taxonomy" id="2886946"/>
    <lineage>
        <taxon>Bacteria</taxon>
        <taxon>Pseudomonadati</taxon>
        <taxon>Pseudomonadota</taxon>
        <taxon>Betaproteobacteria</taxon>
        <taxon>Burkholderiales</taxon>
        <taxon>Burkholderiaceae</taxon>
        <taxon>Paraburkholderia</taxon>
    </lineage>
</organism>
<comment type="caution">
    <text evidence="3">The sequence shown here is derived from an EMBL/GenBank/DDBJ whole genome shotgun (WGS) entry which is preliminary data.</text>
</comment>
<keyword evidence="4" id="KW-1185">Reference proteome</keyword>
<feature type="chain" id="PRO_5047370406" evidence="1">
    <location>
        <begin position="20"/>
        <end position="138"/>
    </location>
</feature>
<dbReference type="RefSeq" id="WP_230510558.1">
    <property type="nucleotide sequence ID" value="NZ_JAJITD010000008.1"/>
</dbReference>
<reference evidence="3 4" key="1">
    <citation type="submission" date="2021-11" db="EMBL/GenBank/DDBJ databases">
        <authorList>
            <person name="Oh E.-T."/>
            <person name="Kim S.-B."/>
        </authorList>
    </citation>
    <scope>NUCLEOTIDE SEQUENCE [LARGE SCALE GENOMIC DNA]</scope>
    <source>
        <strain evidence="3 4">MMS20-SJTR3</strain>
    </source>
</reference>
<evidence type="ECO:0000313" key="3">
    <source>
        <dbReference type="EMBL" id="MCC8394294.1"/>
    </source>
</evidence>
<dbReference type="Proteomes" id="UP001431019">
    <property type="component" value="Unassembled WGS sequence"/>
</dbReference>
<protein>
    <submittedName>
        <fullName evidence="3">Lysozyme inhibitor LprI family protein</fullName>
    </submittedName>
</protein>
<sequence length="138" mass="14642">MKYLTLALVLVGACASALAADPVEEIAKRSGLPASEVTATLADCEANQTSMNFCAWRDQIVSEQKLELAVAAKAGSSAACEKALKKKIAVWKKRRDAECSRSASRQWGGGSMLPTAAATCKTAETDRMRETIAATECK</sequence>
<keyword evidence="1" id="KW-0732">Signal</keyword>